<feature type="transmembrane region" description="Helical" evidence="1">
    <location>
        <begin position="83"/>
        <end position="100"/>
    </location>
</feature>
<keyword evidence="1" id="KW-1133">Transmembrane helix</keyword>
<protein>
    <submittedName>
        <fullName evidence="2">Uncharacterized protein</fullName>
    </submittedName>
</protein>
<feature type="transmembrane region" description="Helical" evidence="1">
    <location>
        <begin position="26"/>
        <end position="42"/>
    </location>
</feature>
<proteinExistence type="predicted"/>
<feature type="transmembrane region" description="Helical" evidence="1">
    <location>
        <begin position="62"/>
        <end position="78"/>
    </location>
</feature>
<sequence length="141" mass="16638">MKKDKLEPVKQLTEIIQKNQKQKVKTIKFILSIIALLLFLFNRDICEAIHSDNVDLWWDLKFKIYSIIFLLLSLIGFLESKMWLRVILTQVVIFTASDAIDRWLFNITNFVDSDYILIFFSLVVFIKQSVKCLKKGEKVGY</sequence>
<evidence type="ECO:0000256" key="1">
    <source>
        <dbReference type="SAM" id="Phobius"/>
    </source>
</evidence>
<dbReference type="EMBL" id="KC821607">
    <property type="protein sequence ID" value="AGO47396.1"/>
    <property type="molecule type" value="Genomic_DNA"/>
</dbReference>
<reference evidence="3" key="2">
    <citation type="submission" date="2013-03" db="EMBL/GenBank/DDBJ databases">
        <title>The Cellulophaga phages: a novel, diverse, and globally ubiquitous model system.</title>
        <authorList>
            <person name="Holmfeldt K."/>
            <person name="Solonenko N."/>
            <person name="Shah M."/>
            <person name="Corrier K."/>
            <person name="Riemann L."/>
            <person name="VerBerkmoes N.C."/>
            <person name="Sullivan M.B."/>
        </authorList>
    </citation>
    <scope>NUCLEOTIDE SEQUENCE [LARGE SCALE GENOMIC DNA]</scope>
</reference>
<gene>
    <name evidence="2" type="ORF">Phi19:1_gp106</name>
</gene>
<evidence type="ECO:0000313" key="3">
    <source>
        <dbReference type="Proteomes" id="UP000014730"/>
    </source>
</evidence>
<feature type="transmembrane region" description="Helical" evidence="1">
    <location>
        <begin position="106"/>
        <end position="126"/>
    </location>
</feature>
<organism evidence="2 3">
    <name type="scientific">Cellulophaga phage phi19:1</name>
    <dbReference type="NCBI Taxonomy" id="1327970"/>
    <lineage>
        <taxon>Viruses</taxon>
        <taxon>Duplodnaviria</taxon>
        <taxon>Heunggongvirae</taxon>
        <taxon>Uroviricota</taxon>
        <taxon>Caudoviricetes</taxon>
        <taxon>Assiduviridae</taxon>
        <taxon>Cellubavirus</taxon>
        <taxon>Cellubavirus phi19una</taxon>
    </lineage>
</organism>
<reference evidence="2 3" key="1">
    <citation type="journal article" date="2013" name="Proc. Natl. Acad. Sci. U.S.A.">
        <title>Twelve previously unknown phage genera are ubiquitous in global oceans.</title>
        <authorList>
            <person name="Holmfeldt K."/>
            <person name="Solonenko N."/>
            <person name="Shah M."/>
            <person name="Corrier K."/>
            <person name="Riemann L."/>
            <person name="Verberkmoes N.C."/>
            <person name="Sullivan M.B."/>
        </authorList>
    </citation>
    <scope>NUCLEOTIDE SEQUENCE [LARGE SCALE GENOMIC DNA]</scope>
    <source>
        <strain evidence="2">Phi19:1</strain>
    </source>
</reference>
<dbReference type="OrthoDB" id="34192at10239"/>
<dbReference type="KEGG" id="vg:16880898"/>
<name>R9ZWC1_9CAUD</name>
<keyword evidence="1" id="KW-0472">Membrane</keyword>
<keyword evidence="3" id="KW-1185">Reference proteome</keyword>
<evidence type="ECO:0000313" key="2">
    <source>
        <dbReference type="EMBL" id="AGO47396.1"/>
    </source>
</evidence>
<keyword evidence="1" id="KW-0812">Transmembrane</keyword>
<dbReference type="RefSeq" id="YP_008241799.1">
    <property type="nucleotide sequence ID" value="NC_021799.1"/>
</dbReference>
<dbReference type="GeneID" id="16880898"/>
<accession>R9ZWC1</accession>
<dbReference type="Proteomes" id="UP000014730">
    <property type="component" value="Segment"/>
</dbReference>